<dbReference type="Pfam" id="PF04229">
    <property type="entry name" value="GrpB"/>
    <property type="match status" value="1"/>
</dbReference>
<organism evidence="1">
    <name type="scientific">bioreactor metagenome</name>
    <dbReference type="NCBI Taxonomy" id="1076179"/>
    <lineage>
        <taxon>unclassified sequences</taxon>
        <taxon>metagenomes</taxon>
        <taxon>ecological metagenomes</taxon>
    </lineage>
</organism>
<proteinExistence type="predicted"/>
<dbReference type="PANTHER" id="PTHR34822">
    <property type="entry name" value="GRPB DOMAIN PROTEIN (AFU_ORTHOLOGUE AFUA_1G01530)"/>
    <property type="match status" value="1"/>
</dbReference>
<reference evidence="1" key="1">
    <citation type="submission" date="2019-08" db="EMBL/GenBank/DDBJ databases">
        <authorList>
            <person name="Kucharzyk K."/>
            <person name="Murdoch R.W."/>
            <person name="Higgins S."/>
            <person name="Loffler F."/>
        </authorList>
    </citation>
    <scope>NUCLEOTIDE SEQUENCE</scope>
</reference>
<accession>A0A645JDP1</accession>
<name>A0A645JDP1_9ZZZZ</name>
<evidence type="ECO:0008006" key="2">
    <source>
        <dbReference type="Google" id="ProtNLM"/>
    </source>
</evidence>
<protein>
    <recommendedName>
        <fullName evidence="2">GrpB family protein</fullName>
    </recommendedName>
</protein>
<gene>
    <name evidence="1" type="ORF">SDC9_209582</name>
</gene>
<comment type="caution">
    <text evidence="1">The sequence shown here is derived from an EMBL/GenBank/DDBJ whole genome shotgun (WGS) entry which is preliminary data.</text>
</comment>
<sequence>MAQAETRIDFNKGYTSKGFAKKVFHLHLRKFGDNDELYFRDYLNKHPEIAQKYGKLKLSLWKQFEHNRDGYTESKTAFVREYTSKAIMEYEKTYQ</sequence>
<dbReference type="PANTHER" id="PTHR34822:SF1">
    <property type="entry name" value="GRPB FAMILY PROTEIN"/>
    <property type="match status" value="1"/>
</dbReference>
<dbReference type="EMBL" id="VSSQ01139043">
    <property type="protein sequence ID" value="MPN61838.1"/>
    <property type="molecule type" value="Genomic_DNA"/>
</dbReference>
<dbReference type="InterPro" id="IPR043519">
    <property type="entry name" value="NT_sf"/>
</dbReference>
<dbReference type="InterPro" id="IPR007344">
    <property type="entry name" value="GrpB/CoaE"/>
</dbReference>
<dbReference type="SUPFAM" id="SSF81301">
    <property type="entry name" value="Nucleotidyltransferase"/>
    <property type="match status" value="1"/>
</dbReference>
<dbReference type="AlphaFoldDB" id="A0A645JDP1"/>
<dbReference type="Gene3D" id="3.30.460.10">
    <property type="entry name" value="Beta Polymerase, domain 2"/>
    <property type="match status" value="1"/>
</dbReference>
<evidence type="ECO:0000313" key="1">
    <source>
        <dbReference type="EMBL" id="MPN61838.1"/>
    </source>
</evidence>